<keyword evidence="1 2" id="KW-0833">Ubl conjugation pathway</keyword>
<dbReference type="InterPro" id="IPR003613">
    <property type="entry name" value="Ubox_domain"/>
</dbReference>
<dbReference type="InterPro" id="IPR011989">
    <property type="entry name" value="ARM-like"/>
</dbReference>
<dbReference type="InterPro" id="IPR045185">
    <property type="entry name" value="PUB22/23/24-like"/>
</dbReference>
<reference evidence="4" key="2">
    <citation type="submission" date="2023-06" db="EMBL/GenBank/DDBJ databases">
        <authorList>
            <person name="Ma L."/>
            <person name="Liu K.-W."/>
            <person name="Li Z."/>
            <person name="Hsiao Y.-Y."/>
            <person name="Qi Y."/>
            <person name="Fu T."/>
            <person name="Tang G."/>
            <person name="Zhang D."/>
            <person name="Sun W.-H."/>
            <person name="Liu D.-K."/>
            <person name="Li Y."/>
            <person name="Chen G.-Z."/>
            <person name="Liu X.-D."/>
            <person name="Liao X.-Y."/>
            <person name="Jiang Y.-T."/>
            <person name="Yu X."/>
            <person name="Hao Y."/>
            <person name="Huang J."/>
            <person name="Zhao X.-W."/>
            <person name="Ke S."/>
            <person name="Chen Y.-Y."/>
            <person name="Wu W.-L."/>
            <person name="Hsu J.-L."/>
            <person name="Lin Y.-F."/>
            <person name="Huang M.-D."/>
            <person name="Li C.-Y."/>
            <person name="Huang L."/>
            <person name="Wang Z.-W."/>
            <person name="Zhao X."/>
            <person name="Zhong W.-Y."/>
            <person name="Peng D.-H."/>
            <person name="Ahmad S."/>
            <person name="Lan S."/>
            <person name="Zhang J.-S."/>
            <person name="Tsai W.-C."/>
            <person name="Van De Peer Y."/>
            <person name="Liu Z.-J."/>
        </authorList>
    </citation>
    <scope>NUCLEOTIDE SEQUENCE</scope>
    <source>
        <strain evidence="4">CP</strain>
        <tissue evidence="4">Leaves</tissue>
    </source>
</reference>
<sequence>MQVLPSKDFIPNLTLHRLINLWSSSPSPSSSPRLPPLSDLLRDLQSSTTNTHHLLSSLSSFAASSDRNRASLSLSPCPSVLLSLLARHGNDDGDLSVLAGAARVLSLLNLTDPIPETPPIARALSRLLRAGSPDSRVDAARVLDSLARSSPDARLALASSDYGLLPLLLRMLDETHTPSAVDAALACLITLSAPRRARAQVVRLGVVPKLTRILSSELPAETVEGR</sequence>
<name>A0AAV9EC55_ACOCL</name>
<dbReference type="InterPro" id="IPR058678">
    <property type="entry name" value="ARM_PUB"/>
</dbReference>
<comment type="function">
    <text evidence="2">Functions as an E3 ubiquitin ligase.</text>
</comment>
<reference evidence="4" key="1">
    <citation type="journal article" date="2023" name="Nat. Commun.">
        <title>Diploid and tetraploid genomes of Acorus and the evolution of monocots.</title>
        <authorList>
            <person name="Ma L."/>
            <person name="Liu K.W."/>
            <person name="Li Z."/>
            <person name="Hsiao Y.Y."/>
            <person name="Qi Y."/>
            <person name="Fu T."/>
            <person name="Tang G.D."/>
            <person name="Zhang D."/>
            <person name="Sun W.H."/>
            <person name="Liu D.K."/>
            <person name="Li Y."/>
            <person name="Chen G.Z."/>
            <person name="Liu X.D."/>
            <person name="Liao X.Y."/>
            <person name="Jiang Y.T."/>
            <person name="Yu X."/>
            <person name="Hao Y."/>
            <person name="Huang J."/>
            <person name="Zhao X.W."/>
            <person name="Ke S."/>
            <person name="Chen Y.Y."/>
            <person name="Wu W.L."/>
            <person name="Hsu J.L."/>
            <person name="Lin Y.F."/>
            <person name="Huang M.D."/>
            <person name="Li C.Y."/>
            <person name="Huang L."/>
            <person name="Wang Z.W."/>
            <person name="Zhao X."/>
            <person name="Zhong W.Y."/>
            <person name="Peng D.H."/>
            <person name="Ahmad S."/>
            <person name="Lan S."/>
            <person name="Zhang J.S."/>
            <person name="Tsai W.C."/>
            <person name="Van de Peer Y."/>
            <person name="Liu Z.J."/>
        </authorList>
    </citation>
    <scope>NUCLEOTIDE SEQUENCE</scope>
    <source>
        <strain evidence="4">CP</strain>
    </source>
</reference>
<dbReference type="PANTHER" id="PTHR22849">
    <property type="entry name" value="WDSAM1 PROTEIN"/>
    <property type="match status" value="1"/>
</dbReference>
<accession>A0AAV9EC55</accession>
<feature type="domain" description="U-box" evidence="3">
    <location>
        <begin position="1"/>
        <end position="29"/>
    </location>
</feature>
<dbReference type="GO" id="GO:0016567">
    <property type="term" value="P:protein ubiquitination"/>
    <property type="evidence" value="ECO:0007669"/>
    <property type="project" value="UniProtKB-UniRule"/>
</dbReference>
<dbReference type="InterPro" id="IPR016024">
    <property type="entry name" value="ARM-type_fold"/>
</dbReference>
<dbReference type="GO" id="GO:0061630">
    <property type="term" value="F:ubiquitin protein ligase activity"/>
    <property type="evidence" value="ECO:0007669"/>
    <property type="project" value="UniProtKB-UniRule"/>
</dbReference>
<dbReference type="AlphaFoldDB" id="A0AAV9EC55"/>
<dbReference type="PANTHER" id="PTHR22849:SF163">
    <property type="entry name" value="U-BOX DOMAIN-CONTAINING PROTEIN"/>
    <property type="match status" value="1"/>
</dbReference>
<dbReference type="EC" id="2.3.2.27" evidence="2"/>
<evidence type="ECO:0000313" key="4">
    <source>
        <dbReference type="EMBL" id="KAK1311081.1"/>
    </source>
</evidence>
<keyword evidence="5" id="KW-1185">Reference proteome</keyword>
<evidence type="ECO:0000259" key="3">
    <source>
        <dbReference type="PROSITE" id="PS51698"/>
    </source>
</evidence>
<comment type="catalytic activity">
    <reaction evidence="2">
        <text>S-ubiquitinyl-[E2 ubiquitin-conjugating enzyme]-L-cysteine + [acceptor protein]-L-lysine = [E2 ubiquitin-conjugating enzyme]-L-cysteine + N(6)-ubiquitinyl-[acceptor protein]-L-lysine.</text>
        <dbReference type="EC" id="2.3.2.27"/>
    </reaction>
</comment>
<protein>
    <recommendedName>
        <fullName evidence="2 3">U-box domain-containing protein</fullName>
        <ecNumber evidence="2">2.3.2.27</ecNumber>
    </recommendedName>
    <alternativeName>
        <fullName evidence="2">RING-type E3 ubiquitin transferase PUB</fullName>
    </alternativeName>
</protein>
<comment type="pathway">
    <text evidence="2">Protein modification; protein ubiquitination.</text>
</comment>
<dbReference type="Gene3D" id="1.25.10.10">
    <property type="entry name" value="Leucine-rich Repeat Variant"/>
    <property type="match status" value="1"/>
</dbReference>
<evidence type="ECO:0000256" key="2">
    <source>
        <dbReference type="RuleBase" id="RU369093"/>
    </source>
</evidence>
<evidence type="ECO:0000256" key="1">
    <source>
        <dbReference type="ARBA" id="ARBA00022786"/>
    </source>
</evidence>
<evidence type="ECO:0000313" key="5">
    <source>
        <dbReference type="Proteomes" id="UP001180020"/>
    </source>
</evidence>
<dbReference type="Pfam" id="PF25598">
    <property type="entry name" value="ARM_PUB"/>
    <property type="match status" value="1"/>
</dbReference>
<dbReference type="EMBL" id="JAUJYO010000008">
    <property type="protein sequence ID" value="KAK1311081.1"/>
    <property type="molecule type" value="Genomic_DNA"/>
</dbReference>
<dbReference type="SUPFAM" id="SSF48371">
    <property type="entry name" value="ARM repeat"/>
    <property type="match status" value="1"/>
</dbReference>
<comment type="caution">
    <text evidence="4">The sequence shown here is derived from an EMBL/GenBank/DDBJ whole genome shotgun (WGS) entry which is preliminary data.</text>
</comment>
<organism evidence="4 5">
    <name type="scientific">Acorus calamus</name>
    <name type="common">Sweet flag</name>
    <dbReference type="NCBI Taxonomy" id="4465"/>
    <lineage>
        <taxon>Eukaryota</taxon>
        <taxon>Viridiplantae</taxon>
        <taxon>Streptophyta</taxon>
        <taxon>Embryophyta</taxon>
        <taxon>Tracheophyta</taxon>
        <taxon>Spermatophyta</taxon>
        <taxon>Magnoliopsida</taxon>
        <taxon>Liliopsida</taxon>
        <taxon>Acoraceae</taxon>
        <taxon>Acorus</taxon>
    </lineage>
</organism>
<dbReference type="Proteomes" id="UP001180020">
    <property type="component" value="Unassembled WGS sequence"/>
</dbReference>
<keyword evidence="2" id="KW-0808">Transferase</keyword>
<gene>
    <name evidence="4" type="primary">PUB28</name>
    <name evidence="4" type="ORF">QJS10_CPA08g01348</name>
</gene>
<dbReference type="PROSITE" id="PS51698">
    <property type="entry name" value="U_BOX"/>
    <property type="match status" value="1"/>
</dbReference>
<proteinExistence type="predicted"/>